<evidence type="ECO:0000313" key="3">
    <source>
        <dbReference type="EMBL" id="KAH9378634.1"/>
    </source>
</evidence>
<feature type="domain" description="ABC transporter" evidence="2">
    <location>
        <begin position="106"/>
        <end position="171"/>
    </location>
</feature>
<dbReference type="SUPFAM" id="SSF52540">
    <property type="entry name" value="P-loop containing nucleoside triphosphate hydrolases"/>
    <property type="match status" value="1"/>
</dbReference>
<accession>A0A9J6GT17</accession>
<dbReference type="GO" id="GO:0016887">
    <property type="term" value="F:ATP hydrolysis activity"/>
    <property type="evidence" value="ECO:0007669"/>
    <property type="project" value="InterPro"/>
</dbReference>
<keyword evidence="1" id="KW-0472">Membrane</keyword>
<dbReference type="GO" id="GO:0016020">
    <property type="term" value="C:membrane"/>
    <property type="evidence" value="ECO:0007669"/>
    <property type="project" value="InterPro"/>
</dbReference>
<evidence type="ECO:0000256" key="1">
    <source>
        <dbReference type="SAM" id="Phobius"/>
    </source>
</evidence>
<keyword evidence="1" id="KW-0812">Transmembrane</keyword>
<dbReference type="InterPro" id="IPR026082">
    <property type="entry name" value="ABCA"/>
</dbReference>
<dbReference type="GO" id="GO:0005524">
    <property type="term" value="F:ATP binding"/>
    <property type="evidence" value="ECO:0007669"/>
    <property type="project" value="InterPro"/>
</dbReference>
<dbReference type="GO" id="GO:0005319">
    <property type="term" value="F:lipid transporter activity"/>
    <property type="evidence" value="ECO:0007669"/>
    <property type="project" value="TreeGrafter"/>
</dbReference>
<dbReference type="InterPro" id="IPR003439">
    <property type="entry name" value="ABC_transporter-like_ATP-bd"/>
</dbReference>
<dbReference type="GO" id="GO:0140359">
    <property type="term" value="F:ABC-type transporter activity"/>
    <property type="evidence" value="ECO:0007669"/>
    <property type="project" value="InterPro"/>
</dbReference>
<feature type="transmembrane region" description="Helical" evidence="1">
    <location>
        <begin position="29"/>
        <end position="48"/>
    </location>
</feature>
<reference evidence="3 4" key="1">
    <citation type="journal article" date="2020" name="Cell">
        <title>Large-Scale Comparative Analyses of Tick Genomes Elucidate Their Genetic Diversity and Vector Capacities.</title>
        <authorList>
            <consortium name="Tick Genome and Microbiome Consortium (TIGMIC)"/>
            <person name="Jia N."/>
            <person name="Wang J."/>
            <person name="Shi W."/>
            <person name="Du L."/>
            <person name="Sun Y."/>
            <person name="Zhan W."/>
            <person name="Jiang J.F."/>
            <person name="Wang Q."/>
            <person name="Zhang B."/>
            <person name="Ji P."/>
            <person name="Bell-Sakyi L."/>
            <person name="Cui X.M."/>
            <person name="Yuan T.T."/>
            <person name="Jiang B.G."/>
            <person name="Yang W.F."/>
            <person name="Lam T.T."/>
            <person name="Chang Q.C."/>
            <person name="Ding S.J."/>
            <person name="Wang X.J."/>
            <person name="Zhu J.G."/>
            <person name="Ruan X.D."/>
            <person name="Zhao L."/>
            <person name="Wei J.T."/>
            <person name="Ye R.Z."/>
            <person name="Que T.C."/>
            <person name="Du C.H."/>
            <person name="Zhou Y.H."/>
            <person name="Cheng J.X."/>
            <person name="Dai P.F."/>
            <person name="Guo W.B."/>
            <person name="Han X.H."/>
            <person name="Huang E.J."/>
            <person name="Li L.F."/>
            <person name="Wei W."/>
            <person name="Gao Y.C."/>
            <person name="Liu J.Z."/>
            <person name="Shao H.Z."/>
            <person name="Wang X."/>
            <person name="Wang C.C."/>
            <person name="Yang T.C."/>
            <person name="Huo Q.B."/>
            <person name="Li W."/>
            <person name="Chen H.Y."/>
            <person name="Chen S.E."/>
            <person name="Zhou L.G."/>
            <person name="Ni X.B."/>
            <person name="Tian J.H."/>
            <person name="Sheng Y."/>
            <person name="Liu T."/>
            <person name="Pan Y.S."/>
            <person name="Xia L.Y."/>
            <person name="Li J."/>
            <person name="Zhao F."/>
            <person name="Cao W.C."/>
        </authorList>
    </citation>
    <scope>NUCLEOTIDE SEQUENCE [LARGE SCALE GENOMIC DNA]</scope>
    <source>
        <strain evidence="3">HaeL-2018</strain>
    </source>
</reference>
<comment type="caution">
    <text evidence="3">The sequence shown here is derived from an EMBL/GenBank/DDBJ whole genome shotgun (WGS) entry which is preliminary data.</text>
</comment>
<dbReference type="OrthoDB" id="2110130at2759"/>
<keyword evidence="4" id="KW-1185">Reference proteome</keyword>
<evidence type="ECO:0000259" key="2">
    <source>
        <dbReference type="Pfam" id="PF00005"/>
    </source>
</evidence>
<dbReference type="EMBL" id="JABSTR010000009">
    <property type="protein sequence ID" value="KAH9378634.1"/>
    <property type="molecule type" value="Genomic_DNA"/>
</dbReference>
<dbReference type="Pfam" id="PF00005">
    <property type="entry name" value="ABC_tran"/>
    <property type="match status" value="1"/>
</dbReference>
<dbReference type="VEuPathDB" id="VectorBase:HLOH_058573"/>
<dbReference type="PANTHER" id="PTHR19229">
    <property type="entry name" value="ATP-BINDING CASSETTE TRANSPORTER SUBFAMILY A ABCA"/>
    <property type="match status" value="1"/>
</dbReference>
<name>A0A9J6GT17_HAELO</name>
<gene>
    <name evidence="3" type="ORF">HPB48_014042</name>
</gene>
<evidence type="ECO:0000313" key="4">
    <source>
        <dbReference type="Proteomes" id="UP000821853"/>
    </source>
</evidence>
<dbReference type="InterPro" id="IPR027417">
    <property type="entry name" value="P-loop_NTPase"/>
</dbReference>
<protein>
    <recommendedName>
        <fullName evidence="2">ABC transporter domain-containing protein</fullName>
    </recommendedName>
</protein>
<organism evidence="3 4">
    <name type="scientific">Haemaphysalis longicornis</name>
    <name type="common">Bush tick</name>
    <dbReference type="NCBI Taxonomy" id="44386"/>
    <lineage>
        <taxon>Eukaryota</taxon>
        <taxon>Metazoa</taxon>
        <taxon>Ecdysozoa</taxon>
        <taxon>Arthropoda</taxon>
        <taxon>Chelicerata</taxon>
        <taxon>Arachnida</taxon>
        <taxon>Acari</taxon>
        <taxon>Parasitiformes</taxon>
        <taxon>Ixodida</taxon>
        <taxon>Ixodoidea</taxon>
        <taxon>Ixodidae</taxon>
        <taxon>Haemaphysalinae</taxon>
        <taxon>Haemaphysalis</taxon>
    </lineage>
</organism>
<dbReference type="PANTHER" id="PTHR19229:SF250">
    <property type="entry name" value="ABC TRANSPORTER DOMAIN-CONTAINING PROTEIN-RELATED"/>
    <property type="match status" value="1"/>
</dbReference>
<dbReference type="Proteomes" id="UP000821853">
    <property type="component" value="Unassembled WGS sequence"/>
</dbReference>
<sequence>MEQRSNLGECEKEPTTFFDFSAEGSLRNLVLVVIETIVLFAYVAYLHSGSHYWPTRRKAAAAEELDSDVAEEKHNVDAVCQTGNFSAHTMVAQNVHKYYGDFHAVRGINVALRPTECFGLLGVNGAGKTTAFQMLAGLSELSEGEAYADHLKVTVHPREVRALNYRVCTQTARVTHVST</sequence>
<dbReference type="AlphaFoldDB" id="A0A9J6GT17"/>
<dbReference type="Gene3D" id="3.40.50.300">
    <property type="entry name" value="P-loop containing nucleotide triphosphate hydrolases"/>
    <property type="match status" value="1"/>
</dbReference>
<keyword evidence="1" id="KW-1133">Transmembrane helix</keyword>
<proteinExistence type="predicted"/>